<evidence type="ECO:0000256" key="5">
    <source>
        <dbReference type="ARBA" id="ARBA00023002"/>
    </source>
</evidence>
<dbReference type="GO" id="GO:0004601">
    <property type="term" value="F:peroxidase activity"/>
    <property type="evidence" value="ECO:0007669"/>
    <property type="project" value="UniProtKB-KW"/>
</dbReference>
<name>A0AAD6WQA5_9AGAR</name>
<evidence type="ECO:0000256" key="1">
    <source>
        <dbReference type="ARBA" id="ARBA00001970"/>
    </source>
</evidence>
<evidence type="ECO:0000256" key="4">
    <source>
        <dbReference type="ARBA" id="ARBA00022723"/>
    </source>
</evidence>
<comment type="cofactor">
    <cofactor evidence="1">
        <name>heme b</name>
        <dbReference type="ChEBI" id="CHEBI:60344"/>
    </cofactor>
</comment>
<gene>
    <name evidence="9" type="ORF">C8F04DRAFT_975358</name>
</gene>
<comment type="caution">
    <text evidence="9">The sequence shown here is derived from an EMBL/GenBank/DDBJ whole genome shotgun (WGS) entry which is preliminary data.</text>
</comment>
<keyword evidence="3" id="KW-0349">Heme</keyword>
<evidence type="ECO:0000256" key="7">
    <source>
        <dbReference type="ARBA" id="ARBA00025795"/>
    </source>
</evidence>
<comment type="similarity">
    <text evidence="7">Belongs to the chloroperoxidase family.</text>
</comment>
<dbReference type="GO" id="GO:0046872">
    <property type="term" value="F:metal ion binding"/>
    <property type="evidence" value="ECO:0007669"/>
    <property type="project" value="UniProtKB-KW"/>
</dbReference>
<dbReference type="InterPro" id="IPR036851">
    <property type="entry name" value="Chloroperoxidase-like_sf"/>
</dbReference>
<dbReference type="PANTHER" id="PTHR33577:SF9">
    <property type="entry name" value="PEROXIDASE STCC"/>
    <property type="match status" value="1"/>
</dbReference>
<keyword evidence="5" id="KW-0560">Oxidoreductase</keyword>
<evidence type="ECO:0000256" key="3">
    <source>
        <dbReference type="ARBA" id="ARBA00022617"/>
    </source>
</evidence>
<dbReference type="PROSITE" id="PS51405">
    <property type="entry name" value="HEME_HALOPEROXIDASE"/>
    <property type="match status" value="1"/>
</dbReference>
<evidence type="ECO:0000313" key="9">
    <source>
        <dbReference type="EMBL" id="KAJ7019701.1"/>
    </source>
</evidence>
<dbReference type="AlphaFoldDB" id="A0AAD6WQA5"/>
<dbReference type="InterPro" id="IPR000028">
    <property type="entry name" value="Chloroperoxidase"/>
</dbReference>
<keyword evidence="6" id="KW-0408">Iron</keyword>
<organism evidence="9 10">
    <name type="scientific">Mycena alexandri</name>
    <dbReference type="NCBI Taxonomy" id="1745969"/>
    <lineage>
        <taxon>Eukaryota</taxon>
        <taxon>Fungi</taxon>
        <taxon>Dikarya</taxon>
        <taxon>Basidiomycota</taxon>
        <taxon>Agaricomycotina</taxon>
        <taxon>Agaricomycetes</taxon>
        <taxon>Agaricomycetidae</taxon>
        <taxon>Agaricales</taxon>
        <taxon>Marasmiineae</taxon>
        <taxon>Mycenaceae</taxon>
        <taxon>Mycena</taxon>
    </lineage>
</organism>
<proteinExistence type="inferred from homology"/>
<reference evidence="9" key="1">
    <citation type="submission" date="2023-03" db="EMBL/GenBank/DDBJ databases">
        <title>Massive genome expansion in bonnet fungi (Mycena s.s.) driven by repeated elements and novel gene families across ecological guilds.</title>
        <authorList>
            <consortium name="Lawrence Berkeley National Laboratory"/>
            <person name="Harder C.B."/>
            <person name="Miyauchi S."/>
            <person name="Viragh M."/>
            <person name="Kuo A."/>
            <person name="Thoen E."/>
            <person name="Andreopoulos B."/>
            <person name="Lu D."/>
            <person name="Skrede I."/>
            <person name="Drula E."/>
            <person name="Henrissat B."/>
            <person name="Morin E."/>
            <person name="Kohler A."/>
            <person name="Barry K."/>
            <person name="LaButti K."/>
            <person name="Morin E."/>
            <person name="Salamov A."/>
            <person name="Lipzen A."/>
            <person name="Mereny Z."/>
            <person name="Hegedus B."/>
            <person name="Baldrian P."/>
            <person name="Stursova M."/>
            <person name="Weitz H."/>
            <person name="Taylor A."/>
            <person name="Grigoriev I.V."/>
            <person name="Nagy L.G."/>
            <person name="Martin F."/>
            <person name="Kauserud H."/>
        </authorList>
    </citation>
    <scope>NUCLEOTIDE SEQUENCE</scope>
    <source>
        <strain evidence="9">CBHHK200</strain>
    </source>
</reference>
<evidence type="ECO:0000313" key="10">
    <source>
        <dbReference type="Proteomes" id="UP001218188"/>
    </source>
</evidence>
<evidence type="ECO:0000259" key="8">
    <source>
        <dbReference type="PROSITE" id="PS51405"/>
    </source>
</evidence>
<dbReference type="PANTHER" id="PTHR33577">
    <property type="entry name" value="STERIGMATOCYSTIN BIOSYNTHESIS PEROXIDASE STCC-RELATED"/>
    <property type="match status" value="1"/>
</dbReference>
<keyword evidence="10" id="KW-1185">Reference proteome</keyword>
<accession>A0AAD6WQA5</accession>
<sequence length="271" mass="29566">MSISLKPSPSAPRDYTFIPAGASDKRSPCPALNALANHGYLPRRGTQITFTHLLHAIKSVYNLSLPLAFLLTLVGFLTCAKFSLRLRAHTPLSSPSSLSQRAQQLCRGHRWRISLSWTLNLADLSARGWTKIAHDGSLVHASGAPSHAPDPALLSNFLAAAAAESSPREETGLTLNALAAIHSTRAQHLNSFHEQIASGECALGWLVMRNPKTGVIDLETLKEWFGLERLPEGWWDMRPARPVGLVEARKTAGEVQRLAKDCRRCSASTAR</sequence>
<evidence type="ECO:0000256" key="6">
    <source>
        <dbReference type="ARBA" id="ARBA00023004"/>
    </source>
</evidence>
<dbReference type="Pfam" id="PF01328">
    <property type="entry name" value="Peroxidase_2"/>
    <property type="match status" value="1"/>
</dbReference>
<keyword evidence="2" id="KW-0575">Peroxidase</keyword>
<dbReference type="SUPFAM" id="SSF47571">
    <property type="entry name" value="Cloroperoxidase"/>
    <property type="match status" value="1"/>
</dbReference>
<dbReference type="Proteomes" id="UP001218188">
    <property type="component" value="Unassembled WGS sequence"/>
</dbReference>
<evidence type="ECO:0000256" key="2">
    <source>
        <dbReference type="ARBA" id="ARBA00022559"/>
    </source>
</evidence>
<keyword evidence="4" id="KW-0479">Metal-binding</keyword>
<dbReference type="EMBL" id="JARJCM010000286">
    <property type="protein sequence ID" value="KAJ7019701.1"/>
    <property type="molecule type" value="Genomic_DNA"/>
</dbReference>
<dbReference type="Gene3D" id="1.10.489.10">
    <property type="entry name" value="Chloroperoxidase-like"/>
    <property type="match status" value="1"/>
</dbReference>
<protein>
    <recommendedName>
        <fullName evidence="8">Heme haloperoxidase family profile domain-containing protein</fullName>
    </recommendedName>
</protein>
<feature type="domain" description="Heme haloperoxidase family profile" evidence="8">
    <location>
        <begin position="13"/>
        <end position="250"/>
    </location>
</feature>